<reference evidence="1 2" key="1">
    <citation type="journal article" date="2020" name="Cell">
        <title>Large-Scale Comparative Analyses of Tick Genomes Elucidate Their Genetic Diversity and Vector Capacities.</title>
        <authorList>
            <consortium name="Tick Genome and Microbiome Consortium (TIGMIC)"/>
            <person name="Jia N."/>
            <person name="Wang J."/>
            <person name="Shi W."/>
            <person name="Du L."/>
            <person name="Sun Y."/>
            <person name="Zhan W."/>
            <person name="Jiang J.F."/>
            <person name="Wang Q."/>
            <person name="Zhang B."/>
            <person name="Ji P."/>
            <person name="Bell-Sakyi L."/>
            <person name="Cui X.M."/>
            <person name="Yuan T.T."/>
            <person name="Jiang B.G."/>
            <person name="Yang W.F."/>
            <person name="Lam T.T."/>
            <person name="Chang Q.C."/>
            <person name="Ding S.J."/>
            <person name="Wang X.J."/>
            <person name="Zhu J.G."/>
            <person name="Ruan X.D."/>
            <person name="Zhao L."/>
            <person name="Wei J.T."/>
            <person name="Ye R.Z."/>
            <person name="Que T.C."/>
            <person name="Du C.H."/>
            <person name="Zhou Y.H."/>
            <person name="Cheng J.X."/>
            <person name="Dai P.F."/>
            <person name="Guo W.B."/>
            <person name="Han X.H."/>
            <person name="Huang E.J."/>
            <person name="Li L.F."/>
            <person name="Wei W."/>
            <person name="Gao Y.C."/>
            <person name="Liu J.Z."/>
            <person name="Shao H.Z."/>
            <person name="Wang X."/>
            <person name="Wang C.C."/>
            <person name="Yang T.C."/>
            <person name="Huo Q.B."/>
            <person name="Li W."/>
            <person name="Chen H.Y."/>
            <person name="Chen S.E."/>
            <person name="Zhou L.G."/>
            <person name="Ni X.B."/>
            <person name="Tian J.H."/>
            <person name="Sheng Y."/>
            <person name="Liu T."/>
            <person name="Pan Y.S."/>
            <person name="Xia L.Y."/>
            <person name="Li J."/>
            <person name="Zhao F."/>
            <person name="Cao W.C."/>
        </authorList>
    </citation>
    <scope>NUCLEOTIDE SEQUENCE [LARGE SCALE GENOMIC DNA]</scope>
    <source>
        <strain evidence="1">Iper-2018</strain>
    </source>
</reference>
<sequence length="863" mass="97169">MQYESPNVPAQIIIAQPPVMTMHPQPAMQLAPPPAPQPALPPPGLSLAPSFTADIEVAPAKKTAFQIQTPPTTGHTSSAPLLGMAAGHAGPYPYGDGTTSSETEESWKFGYVSNQPMTSNSYLSSISTEEINMAPAYEKSQENPWMAPYNYMRRSFGGSDTIAVIVITLGVAACVLSLYGMYNRNRYRSSNEDDVEEVAVLHGPWAINRSTESHRPLNAGFKLCKTNDCKWESRHLVRLLHPSESACNNFYDFVCSVRWRKLARKDAVSTNDFVIEDVQDIVWKYIKSGRADGEQAVSGVVDLWKGCMDHQAIGNLGTGPFKAMLSKLGLSSWPLDSSATVTSSDIWRISGLAMRLLGLHTLFNIKMERDKRPSLVITLGRAATSLSIRDFQDNRTVTKFLARVARTMRFIKPDDNTTDIAAIEVLNVVLRLANLNSARKDEATYGSKSTFFVYLNTSLVGLVDVSRSNVFLMLQSPKYTQGLLQVMSVVPFRVMLNYIGYRVIDDLWIFSPEDVGEVSTPGRSRERNCLVMAERALDSQVLQLGYLALKTKLNFTNLARLTKDTKRRLVETVEHLSWMDRQMKKTVVEKLTAIEVTLFFPDWIKKSSIHFRHVEINRTQVLASYQDLMEQTYAQHIVSQTGGAISSSFTGRLSDTKCSYDSESGALYIPVSAANITKTPVSPYVGLLQVPRIGVRLAHCLLESALGTSDQHTYPWTPLSRSRYKVVRQCFNERYSAVLDPLEKQIVYKLPDVVNRDIYEHVAVSMAHLEFREGVRRLSNNYSDYRLAAAQHWSSDQLFFVYYAESLCEKYNEEWTFRQFLRRKESPMAQRVNLALSHDATFHRAFGCRRGLGMRPVRSCSFW</sequence>
<organism evidence="1 2">
    <name type="scientific">Ixodes persulcatus</name>
    <name type="common">Taiga tick</name>
    <dbReference type="NCBI Taxonomy" id="34615"/>
    <lineage>
        <taxon>Eukaryota</taxon>
        <taxon>Metazoa</taxon>
        <taxon>Ecdysozoa</taxon>
        <taxon>Arthropoda</taxon>
        <taxon>Chelicerata</taxon>
        <taxon>Arachnida</taxon>
        <taxon>Acari</taxon>
        <taxon>Parasitiformes</taxon>
        <taxon>Ixodida</taxon>
        <taxon>Ixodoidea</taxon>
        <taxon>Ixodidae</taxon>
        <taxon>Ixodinae</taxon>
        <taxon>Ixodes</taxon>
    </lineage>
</organism>
<dbReference type="EMBL" id="JABSTQ010010994">
    <property type="protein sequence ID" value="KAG0416044.1"/>
    <property type="molecule type" value="Genomic_DNA"/>
</dbReference>
<dbReference type="Proteomes" id="UP000805193">
    <property type="component" value="Unassembled WGS sequence"/>
</dbReference>
<protein>
    <submittedName>
        <fullName evidence="1">Uncharacterized protein</fullName>
    </submittedName>
</protein>
<gene>
    <name evidence="1" type="ORF">HPB47_006795</name>
</gene>
<name>A0AC60PAA9_IXOPE</name>
<evidence type="ECO:0000313" key="1">
    <source>
        <dbReference type="EMBL" id="KAG0416044.1"/>
    </source>
</evidence>
<accession>A0AC60PAA9</accession>
<comment type="caution">
    <text evidence="1">The sequence shown here is derived from an EMBL/GenBank/DDBJ whole genome shotgun (WGS) entry which is preliminary data.</text>
</comment>
<evidence type="ECO:0000313" key="2">
    <source>
        <dbReference type="Proteomes" id="UP000805193"/>
    </source>
</evidence>
<keyword evidence="2" id="KW-1185">Reference proteome</keyword>
<proteinExistence type="predicted"/>